<proteinExistence type="predicted"/>
<evidence type="ECO:0000256" key="1">
    <source>
        <dbReference type="SAM" id="Phobius"/>
    </source>
</evidence>
<keyword evidence="3" id="KW-1185">Reference proteome</keyword>
<name>A0A7W6H2H7_9RHOB</name>
<organism evidence="2 3">
    <name type="scientific">Sulfitobacter undariae</name>
    <dbReference type="NCBI Taxonomy" id="1563671"/>
    <lineage>
        <taxon>Bacteria</taxon>
        <taxon>Pseudomonadati</taxon>
        <taxon>Pseudomonadota</taxon>
        <taxon>Alphaproteobacteria</taxon>
        <taxon>Rhodobacterales</taxon>
        <taxon>Roseobacteraceae</taxon>
        <taxon>Sulfitobacter</taxon>
    </lineage>
</organism>
<gene>
    <name evidence="2" type="ORF">GGR95_002483</name>
</gene>
<reference evidence="2 3" key="1">
    <citation type="submission" date="2020-08" db="EMBL/GenBank/DDBJ databases">
        <title>Genomic Encyclopedia of Type Strains, Phase IV (KMG-IV): sequencing the most valuable type-strain genomes for metagenomic binning, comparative biology and taxonomic classification.</title>
        <authorList>
            <person name="Goeker M."/>
        </authorList>
    </citation>
    <scope>NUCLEOTIDE SEQUENCE [LARGE SCALE GENOMIC DNA]</scope>
    <source>
        <strain evidence="2 3">DSM 102234</strain>
    </source>
</reference>
<keyword evidence="1" id="KW-1133">Transmembrane helix</keyword>
<dbReference type="Proteomes" id="UP000530268">
    <property type="component" value="Unassembled WGS sequence"/>
</dbReference>
<protein>
    <submittedName>
        <fullName evidence="2">Nitrate/nitrite transporter NarK</fullName>
    </submittedName>
</protein>
<keyword evidence="1" id="KW-0812">Transmembrane</keyword>
<evidence type="ECO:0000313" key="2">
    <source>
        <dbReference type="EMBL" id="MBB3994834.1"/>
    </source>
</evidence>
<keyword evidence="1" id="KW-0472">Membrane</keyword>
<dbReference type="EMBL" id="JACIEI010000008">
    <property type="protein sequence ID" value="MBB3994834.1"/>
    <property type="molecule type" value="Genomic_DNA"/>
</dbReference>
<comment type="caution">
    <text evidence="2">The sequence shown here is derived from an EMBL/GenBank/DDBJ whole genome shotgun (WGS) entry which is preliminary data.</text>
</comment>
<dbReference type="RefSeq" id="WP_184566204.1">
    <property type="nucleotide sequence ID" value="NZ_JACIEI010000008.1"/>
</dbReference>
<sequence length="132" mass="14239">MKGSAVWMAIRQVGLALLNATLMLLLAVLVAAFLLVGRVQDLAQNTRIAIDDVLAPQALRLERIATAVEGIELRVSEGTLEQPLREEVVGLRSDIAEVQSGLHAIAQIGPQELTAQMIRILGGWLSAYSSDR</sequence>
<dbReference type="AlphaFoldDB" id="A0A7W6H2H7"/>
<feature type="transmembrane region" description="Helical" evidence="1">
    <location>
        <begin position="12"/>
        <end position="37"/>
    </location>
</feature>
<evidence type="ECO:0000313" key="3">
    <source>
        <dbReference type="Proteomes" id="UP000530268"/>
    </source>
</evidence>
<accession>A0A7W6H2H7</accession>